<dbReference type="GeneID" id="41971314"/>
<dbReference type="PANTHER" id="PTHR38118">
    <property type="entry name" value="ANCHORED CELL WALL PROTEIN 11-RELATED"/>
    <property type="match status" value="1"/>
</dbReference>
<feature type="region of interest" description="Disordered" evidence="1">
    <location>
        <begin position="130"/>
        <end position="161"/>
    </location>
</feature>
<sequence>MRSNMMLAALSALTLVAAQNQTFTIDPNRVDLSTRASWCQGENAVCNILCGNNPKRNDCDPNTLNYLCTCQNGTAPGLDYYRQSMPFFICNEAFKECNDANVGNAQGQKNCTTSIADKCGTLDPAKVVVSSSSSSSATPAPTQTQAQTSSGGSSSAASTSSSKAAAPTNFQQYGNGAAAVAMGLVAYML</sequence>
<proteinExistence type="predicted"/>
<evidence type="ECO:0000313" key="5">
    <source>
        <dbReference type="Proteomes" id="UP000319257"/>
    </source>
</evidence>
<dbReference type="PANTHER" id="PTHR38118:SF3">
    <property type="entry name" value="ANCHORED CELL WALL PROTEIN 11"/>
    <property type="match status" value="1"/>
</dbReference>
<dbReference type="RefSeq" id="XP_030998284.1">
    <property type="nucleotide sequence ID" value="XM_031138213.1"/>
</dbReference>
<name>A0A507BAD5_9PEZI</name>
<feature type="chain" id="PRO_5021433529" description="DUF7707 domain-containing protein" evidence="2">
    <location>
        <begin position="19"/>
        <end position="189"/>
    </location>
</feature>
<dbReference type="EMBL" id="SKBQ01000017">
    <property type="protein sequence ID" value="TPX16573.1"/>
    <property type="molecule type" value="Genomic_DNA"/>
</dbReference>
<keyword evidence="5" id="KW-1185">Reference proteome</keyword>
<feature type="signal peptide" evidence="2">
    <location>
        <begin position="1"/>
        <end position="18"/>
    </location>
</feature>
<feature type="domain" description="DUF7707" evidence="3">
    <location>
        <begin position="24"/>
        <end position="124"/>
    </location>
</feature>
<dbReference type="OrthoDB" id="2121879at2759"/>
<evidence type="ECO:0000259" key="3">
    <source>
        <dbReference type="Pfam" id="PF24808"/>
    </source>
</evidence>
<dbReference type="InterPro" id="IPR056124">
    <property type="entry name" value="DUF7707"/>
</dbReference>
<accession>A0A507BAD5</accession>
<reference evidence="4 5" key="1">
    <citation type="submission" date="2019-06" db="EMBL/GenBank/DDBJ databases">
        <title>Draft genome sequence of the filamentous fungus Phialemoniopsis curvata isolated from diesel fuel.</title>
        <authorList>
            <person name="Varaljay V.A."/>
            <person name="Lyon W.J."/>
            <person name="Crouch A.L."/>
            <person name="Drake C.E."/>
            <person name="Hollomon J.M."/>
            <person name="Nadeau L.J."/>
            <person name="Nunn H.S."/>
            <person name="Stevenson B.S."/>
            <person name="Bojanowski C.L."/>
            <person name="Crookes-Goodson W.J."/>
        </authorList>
    </citation>
    <scope>NUCLEOTIDE SEQUENCE [LARGE SCALE GENOMIC DNA]</scope>
    <source>
        <strain evidence="4 5">D216</strain>
    </source>
</reference>
<evidence type="ECO:0000256" key="1">
    <source>
        <dbReference type="SAM" id="MobiDB-lite"/>
    </source>
</evidence>
<evidence type="ECO:0000313" key="4">
    <source>
        <dbReference type="EMBL" id="TPX16573.1"/>
    </source>
</evidence>
<organism evidence="4 5">
    <name type="scientific">Thyridium curvatum</name>
    <dbReference type="NCBI Taxonomy" id="1093900"/>
    <lineage>
        <taxon>Eukaryota</taxon>
        <taxon>Fungi</taxon>
        <taxon>Dikarya</taxon>
        <taxon>Ascomycota</taxon>
        <taxon>Pezizomycotina</taxon>
        <taxon>Sordariomycetes</taxon>
        <taxon>Sordariomycetidae</taxon>
        <taxon>Thyridiales</taxon>
        <taxon>Thyridiaceae</taxon>
        <taxon>Thyridium</taxon>
    </lineage>
</organism>
<keyword evidence="2" id="KW-0732">Signal</keyword>
<comment type="caution">
    <text evidence="4">The sequence shown here is derived from an EMBL/GenBank/DDBJ whole genome shotgun (WGS) entry which is preliminary data.</text>
</comment>
<gene>
    <name evidence="4" type="ORF">E0L32_003867</name>
</gene>
<dbReference type="InParanoid" id="A0A507BAD5"/>
<evidence type="ECO:0000256" key="2">
    <source>
        <dbReference type="SAM" id="SignalP"/>
    </source>
</evidence>
<dbReference type="Pfam" id="PF24808">
    <property type="entry name" value="DUF7707"/>
    <property type="match status" value="1"/>
</dbReference>
<protein>
    <recommendedName>
        <fullName evidence="3">DUF7707 domain-containing protein</fullName>
    </recommendedName>
</protein>
<dbReference type="AlphaFoldDB" id="A0A507BAD5"/>
<dbReference type="Proteomes" id="UP000319257">
    <property type="component" value="Unassembled WGS sequence"/>
</dbReference>